<gene>
    <name evidence="2" type="primary">dpaB</name>
    <name evidence="2" type="ORF">BN997_04195</name>
</gene>
<protein>
    <submittedName>
        <fullName evidence="2">Dipicolinate synthase subunit B</fullName>
    </submittedName>
</protein>
<sequence>MTFKNKRIGFGLTGSHHTLPHIFPIIEELIEQGAEVIPFITEMVQYTDTKHGKAADNVKRLEKAANHPIITTIPDAEPYGPDKPLDVMVIAPLTGNSMSKLANAHTDNPVLMAAKSTLRNEHPLLLALTTNDALGLNAKNLAVLLNAKHIYFVPFGQDNPHQKPSSLSANLDQLIPAAEAALKGKQIQPIIVPYSTKNVLK</sequence>
<dbReference type="InterPro" id="IPR014214">
    <property type="entry name" value="Dipicolinic_acid_synth_B"/>
</dbReference>
<dbReference type="RefSeq" id="WP_042534950.1">
    <property type="nucleotide sequence ID" value="NZ_CDGG01000001.1"/>
</dbReference>
<feature type="domain" description="Flavoprotein" evidence="1">
    <location>
        <begin position="6"/>
        <end position="167"/>
    </location>
</feature>
<dbReference type="NCBIfam" id="NF006161">
    <property type="entry name" value="PRK08305.1"/>
    <property type="match status" value="1"/>
</dbReference>
<dbReference type="Pfam" id="PF02441">
    <property type="entry name" value="Flavoprotein"/>
    <property type="match status" value="1"/>
</dbReference>
<keyword evidence="3" id="KW-1185">Reference proteome</keyword>
<dbReference type="PIRSF" id="PIRSF001390">
    <property type="entry name" value="Dipicolinate_synth_subunit_B"/>
    <property type="match status" value="1"/>
</dbReference>
<dbReference type="EMBL" id="CDGG01000001">
    <property type="protein sequence ID" value="CEI84251.1"/>
    <property type="molecule type" value="Genomic_DNA"/>
</dbReference>
<dbReference type="GO" id="GO:0003824">
    <property type="term" value="F:catalytic activity"/>
    <property type="evidence" value="ECO:0007669"/>
    <property type="project" value="InterPro"/>
</dbReference>
<dbReference type="SUPFAM" id="SSF52507">
    <property type="entry name" value="Homo-oligomeric flavin-containing Cys decarboxylases, HFCD"/>
    <property type="match status" value="1"/>
</dbReference>
<dbReference type="AlphaFoldDB" id="A0A0A1MZV3"/>
<name>A0A0A1MZV3_9BACI</name>
<evidence type="ECO:0000259" key="1">
    <source>
        <dbReference type="Pfam" id="PF02441"/>
    </source>
</evidence>
<reference evidence="2 3" key="1">
    <citation type="submission" date="2014-11" db="EMBL/GenBank/DDBJ databases">
        <authorList>
            <person name="Urmite Genomes Urmite Genomes"/>
        </authorList>
    </citation>
    <scope>NUCLEOTIDE SEQUENCE [LARGE SCALE GENOMIC DNA]</scope>
    <source>
        <strain evidence="2 3">Oc5</strain>
    </source>
</reference>
<dbReference type="Gene3D" id="3.40.50.1950">
    <property type="entry name" value="Flavin prenyltransferase-like"/>
    <property type="match status" value="1"/>
</dbReference>
<accession>A0A0A1MZV3</accession>
<dbReference type="Proteomes" id="UP000040453">
    <property type="component" value="Unassembled WGS sequence"/>
</dbReference>
<dbReference type="STRING" id="545501.BN997_04195"/>
<proteinExistence type="predicted"/>
<evidence type="ECO:0000313" key="2">
    <source>
        <dbReference type="EMBL" id="CEI84251.1"/>
    </source>
</evidence>
<dbReference type="OrthoDB" id="9792688at2"/>
<dbReference type="InterPro" id="IPR036551">
    <property type="entry name" value="Flavin_trans-like"/>
</dbReference>
<organism evidence="2 3">
    <name type="scientific">Oceanobacillus oncorhynchi</name>
    <dbReference type="NCBI Taxonomy" id="545501"/>
    <lineage>
        <taxon>Bacteria</taxon>
        <taxon>Bacillati</taxon>
        <taxon>Bacillota</taxon>
        <taxon>Bacilli</taxon>
        <taxon>Bacillales</taxon>
        <taxon>Bacillaceae</taxon>
        <taxon>Oceanobacillus</taxon>
    </lineage>
</organism>
<dbReference type="NCBIfam" id="TIGR02852">
    <property type="entry name" value="spore_dpaB"/>
    <property type="match status" value="1"/>
</dbReference>
<evidence type="ECO:0000313" key="3">
    <source>
        <dbReference type="Proteomes" id="UP000040453"/>
    </source>
</evidence>
<dbReference type="InterPro" id="IPR003382">
    <property type="entry name" value="Flavoprotein"/>
</dbReference>